<protein>
    <submittedName>
        <fullName evidence="2">Uncharacterized protein</fullName>
    </submittedName>
</protein>
<evidence type="ECO:0000256" key="1">
    <source>
        <dbReference type="SAM" id="MobiDB-lite"/>
    </source>
</evidence>
<evidence type="ECO:0000313" key="3">
    <source>
        <dbReference type="Proteomes" id="UP000799538"/>
    </source>
</evidence>
<feature type="region of interest" description="Disordered" evidence="1">
    <location>
        <begin position="50"/>
        <end position="71"/>
    </location>
</feature>
<evidence type="ECO:0000313" key="2">
    <source>
        <dbReference type="EMBL" id="KAF2227422.1"/>
    </source>
</evidence>
<reference evidence="3" key="1">
    <citation type="journal article" date="2020" name="Stud. Mycol.">
        <title>101 Dothideomycetes genomes: A test case for predicting lifestyles and emergence of pathogens.</title>
        <authorList>
            <person name="Haridas S."/>
            <person name="Albert R."/>
            <person name="Binder M."/>
            <person name="Bloem J."/>
            <person name="LaButti K."/>
            <person name="Salamov A."/>
            <person name="Andreopoulos B."/>
            <person name="Baker S."/>
            <person name="Barry K."/>
            <person name="Bills G."/>
            <person name="Bluhm B."/>
            <person name="Cannon C."/>
            <person name="Castanera R."/>
            <person name="Culley D."/>
            <person name="Daum C."/>
            <person name="Ezra D."/>
            <person name="Gonzalez J."/>
            <person name="Henrissat B."/>
            <person name="Kuo A."/>
            <person name="Liang C."/>
            <person name="Lipzen A."/>
            <person name="Lutzoni F."/>
            <person name="Magnuson J."/>
            <person name="Mondo S."/>
            <person name="Nolan M."/>
            <person name="Ohm R."/>
            <person name="Pangilinan J."/>
            <person name="Park H.-J."/>
            <person name="Ramirez L."/>
            <person name="Alfaro M."/>
            <person name="Sun H."/>
            <person name="Tritt A."/>
            <person name="Yoshinaga Y."/>
            <person name="Zwiers L.-H."/>
            <person name="Turgeon B."/>
            <person name="Goodwin S."/>
            <person name="Spatafora J."/>
            <person name="Crous P."/>
            <person name="Grigoriev I."/>
        </authorList>
    </citation>
    <scope>NUCLEOTIDE SEQUENCE [LARGE SCALE GENOMIC DNA]</scope>
    <source>
        <strain evidence="3">CECT 20119</strain>
    </source>
</reference>
<sequence length="71" mass="7390">MQSNEFHSALAGVSLTPPAVRAETHRARASLLTGVLSVLAGLHPSLHRTEAYPSAGADHDGAVRSQKPPVP</sequence>
<accession>A0A6A6GNT9</accession>
<name>A0A6A6GNT9_9PEZI</name>
<dbReference type="EMBL" id="ML992501">
    <property type="protein sequence ID" value="KAF2227422.1"/>
    <property type="molecule type" value="Genomic_DNA"/>
</dbReference>
<organism evidence="2 3">
    <name type="scientific">Elsinoe ampelina</name>
    <dbReference type="NCBI Taxonomy" id="302913"/>
    <lineage>
        <taxon>Eukaryota</taxon>
        <taxon>Fungi</taxon>
        <taxon>Dikarya</taxon>
        <taxon>Ascomycota</taxon>
        <taxon>Pezizomycotina</taxon>
        <taxon>Dothideomycetes</taxon>
        <taxon>Dothideomycetidae</taxon>
        <taxon>Myriangiales</taxon>
        <taxon>Elsinoaceae</taxon>
        <taxon>Elsinoe</taxon>
    </lineage>
</organism>
<dbReference type="Proteomes" id="UP000799538">
    <property type="component" value="Unassembled WGS sequence"/>
</dbReference>
<proteinExistence type="predicted"/>
<dbReference type="AlphaFoldDB" id="A0A6A6GNT9"/>
<keyword evidence="3" id="KW-1185">Reference proteome</keyword>
<gene>
    <name evidence="2" type="ORF">BDZ85DRAFT_254294</name>
</gene>